<keyword evidence="4" id="KW-0378">Hydrolase</keyword>
<evidence type="ECO:0000256" key="4">
    <source>
        <dbReference type="ARBA" id="ARBA00022801"/>
    </source>
</evidence>
<comment type="similarity">
    <text evidence="2">Belongs to the palmitoyl-protein thioesterase family.</text>
</comment>
<evidence type="ECO:0000256" key="5">
    <source>
        <dbReference type="ARBA" id="ARBA00023180"/>
    </source>
</evidence>
<comment type="function">
    <text evidence="9">Catalyzes the cleavage of thioester bonds from S-palmitoyl-CoA or S-palmitoyl-N-acetylcysteamine (unbranched structures) but does not have activity against palmitoylcysteine or palmitoylated proteins, branched structures or bulky head groups. Conversely, hydrolyzes both long and short chain fatty acyl-CoA substrate.</text>
</comment>
<dbReference type="AlphaFoldDB" id="A0AAN9AWM8"/>
<dbReference type="PANTHER" id="PTHR11247">
    <property type="entry name" value="PALMITOYL-PROTEIN THIOESTERASE/DOLICHYLDIPHOSPHATASE 1"/>
    <property type="match status" value="1"/>
</dbReference>
<evidence type="ECO:0000256" key="3">
    <source>
        <dbReference type="ARBA" id="ARBA00022729"/>
    </source>
</evidence>
<name>A0AAN9AWM8_9CAEN</name>
<dbReference type="GO" id="GO:0005764">
    <property type="term" value="C:lysosome"/>
    <property type="evidence" value="ECO:0007669"/>
    <property type="project" value="UniProtKB-SubCell"/>
</dbReference>
<sequence length="303" mass="34452">MSVLGAFMALSADGHKMLAVILMVLVPMASAQRSIVFVHGILSDAAEFNIMKPWIQKDFPGVNTYALAAYPDIYSLQPMWVQVEKFSEQLQSIMDKSPDGVKLICYSQGGVICRGLLSTMRHNVDTFIALSSPLAGQFGDTSYLKPFFHDIVKEEAYLLFYTKAGQVISVGNYWNDPHHHDKYLKENKFLTFLNNEVQHPNSSEYKSNFLRLKHLVLVGGPQDEIIGPWQSSHFEFYDNNEVVQPMENQSWYQNDAFGLQTLNKQGRIHTYSVPNVRHTHWAITFSVYDQCVKPWLGPSQSPP</sequence>
<comment type="caution">
    <text evidence="11">The sequence shown here is derived from an EMBL/GenBank/DDBJ whole genome shotgun (WGS) entry which is preliminary data.</text>
</comment>
<comment type="subcellular location">
    <subcellularLocation>
        <location evidence="1">Lysosome</location>
    </subcellularLocation>
</comment>
<evidence type="ECO:0000256" key="1">
    <source>
        <dbReference type="ARBA" id="ARBA00004371"/>
    </source>
</evidence>
<dbReference type="Gene3D" id="3.40.50.1820">
    <property type="entry name" value="alpha/beta hydrolase"/>
    <property type="match status" value="1"/>
</dbReference>
<evidence type="ECO:0000256" key="8">
    <source>
        <dbReference type="ARBA" id="ARBA00093223"/>
    </source>
</evidence>
<dbReference type="Proteomes" id="UP001374579">
    <property type="component" value="Unassembled WGS sequence"/>
</dbReference>
<keyword evidence="6" id="KW-0458">Lysosome</keyword>
<proteinExistence type="inferred from homology"/>
<dbReference type="SUPFAM" id="SSF53474">
    <property type="entry name" value="alpha/beta-Hydrolases"/>
    <property type="match status" value="1"/>
</dbReference>
<reference evidence="11 12" key="1">
    <citation type="submission" date="2024-02" db="EMBL/GenBank/DDBJ databases">
        <title>Chromosome-scale genome assembly of the rough periwinkle Littorina saxatilis.</title>
        <authorList>
            <person name="De Jode A."/>
            <person name="Faria R."/>
            <person name="Formenti G."/>
            <person name="Sims Y."/>
            <person name="Smith T.P."/>
            <person name="Tracey A."/>
            <person name="Wood J.M.D."/>
            <person name="Zagrodzka Z.B."/>
            <person name="Johannesson K."/>
            <person name="Butlin R.K."/>
            <person name="Leder E.H."/>
        </authorList>
    </citation>
    <scope>NUCLEOTIDE SEQUENCE [LARGE SCALE GENOMIC DNA]</scope>
    <source>
        <strain evidence="11">Snail1</strain>
        <tissue evidence="11">Muscle</tissue>
    </source>
</reference>
<dbReference type="Pfam" id="PF02089">
    <property type="entry name" value="Palm_thioest"/>
    <property type="match status" value="1"/>
</dbReference>
<evidence type="ECO:0000256" key="10">
    <source>
        <dbReference type="SAM" id="SignalP"/>
    </source>
</evidence>
<feature type="signal peptide" evidence="10">
    <location>
        <begin position="1"/>
        <end position="31"/>
    </location>
</feature>
<protein>
    <recommendedName>
        <fullName evidence="7">palmitoyl-CoA hydrolase</fullName>
        <ecNumber evidence="7">3.1.2.2</ecNumber>
    </recommendedName>
</protein>
<accession>A0AAN9AWM8</accession>
<dbReference type="EMBL" id="JBAMIC010000018">
    <property type="protein sequence ID" value="KAK7094800.1"/>
    <property type="molecule type" value="Genomic_DNA"/>
</dbReference>
<gene>
    <name evidence="11" type="ORF">V1264_006301</name>
</gene>
<dbReference type="FunFam" id="3.40.50.1820:FF:000037">
    <property type="entry name" value="Lysosomal thioesterase PPT2 homolog"/>
    <property type="match status" value="1"/>
</dbReference>
<evidence type="ECO:0000313" key="12">
    <source>
        <dbReference type="Proteomes" id="UP001374579"/>
    </source>
</evidence>
<keyword evidence="5" id="KW-0325">Glycoprotein</keyword>
<dbReference type="GO" id="GO:0016790">
    <property type="term" value="F:thiolester hydrolase activity"/>
    <property type="evidence" value="ECO:0007669"/>
    <property type="project" value="UniProtKB-ARBA"/>
</dbReference>
<evidence type="ECO:0000256" key="6">
    <source>
        <dbReference type="ARBA" id="ARBA00023228"/>
    </source>
</evidence>
<keyword evidence="12" id="KW-1185">Reference proteome</keyword>
<feature type="chain" id="PRO_5042847614" description="palmitoyl-CoA hydrolase" evidence="10">
    <location>
        <begin position="32"/>
        <end position="303"/>
    </location>
</feature>
<keyword evidence="3 10" id="KW-0732">Signal</keyword>
<dbReference type="GO" id="GO:0098599">
    <property type="term" value="F:palmitoyl hydrolase activity"/>
    <property type="evidence" value="ECO:0007669"/>
    <property type="project" value="UniProtKB-ARBA"/>
</dbReference>
<evidence type="ECO:0000256" key="2">
    <source>
        <dbReference type="ARBA" id="ARBA00010758"/>
    </source>
</evidence>
<evidence type="ECO:0000256" key="7">
    <source>
        <dbReference type="ARBA" id="ARBA00038848"/>
    </source>
</evidence>
<organism evidence="11 12">
    <name type="scientific">Littorina saxatilis</name>
    <dbReference type="NCBI Taxonomy" id="31220"/>
    <lineage>
        <taxon>Eukaryota</taxon>
        <taxon>Metazoa</taxon>
        <taxon>Spiralia</taxon>
        <taxon>Lophotrochozoa</taxon>
        <taxon>Mollusca</taxon>
        <taxon>Gastropoda</taxon>
        <taxon>Caenogastropoda</taxon>
        <taxon>Littorinimorpha</taxon>
        <taxon>Littorinoidea</taxon>
        <taxon>Littorinidae</taxon>
        <taxon>Littorina</taxon>
    </lineage>
</organism>
<dbReference type="EC" id="3.1.2.2" evidence="7"/>
<evidence type="ECO:0000313" key="11">
    <source>
        <dbReference type="EMBL" id="KAK7094800.1"/>
    </source>
</evidence>
<dbReference type="PANTHER" id="PTHR11247:SF27">
    <property type="entry name" value="LYSOSOMAL THIOESTERASE PPT2"/>
    <property type="match status" value="1"/>
</dbReference>
<evidence type="ECO:0000256" key="9">
    <source>
        <dbReference type="ARBA" id="ARBA00093353"/>
    </source>
</evidence>
<comment type="catalytic activity">
    <reaction evidence="8">
        <text>S-hexadecanoyl-N-acetylcysteamine + H2O = N-acetylcysteamine + hexadecanoate + H(+)</text>
        <dbReference type="Rhea" id="RHEA:84099"/>
        <dbReference type="ChEBI" id="CHEBI:7896"/>
        <dbReference type="ChEBI" id="CHEBI:15377"/>
        <dbReference type="ChEBI" id="CHEBI:15378"/>
        <dbReference type="ChEBI" id="CHEBI:74410"/>
        <dbReference type="ChEBI" id="CHEBI:233601"/>
    </reaction>
</comment>
<dbReference type="InterPro" id="IPR029058">
    <property type="entry name" value="AB_hydrolase_fold"/>
</dbReference>